<evidence type="ECO:0000313" key="2">
    <source>
        <dbReference type="Proteomes" id="UP000185746"/>
    </source>
</evidence>
<dbReference type="Gene3D" id="3.30.1870.10">
    <property type="entry name" value="EreA-like, domain 2"/>
    <property type="match status" value="1"/>
</dbReference>
<reference evidence="1 2" key="1">
    <citation type="submission" date="2016-09" db="EMBL/GenBank/DDBJ databases">
        <title>Complete genome sequence of the Lysinibacillus sphaericus LMG 22257, a specie of Bacillus with ureolytic activity that can effectively biodeposit calcium carbonate.</title>
        <authorList>
            <person name="Yan W."/>
        </authorList>
    </citation>
    <scope>NUCLEOTIDE SEQUENCE [LARGE SCALE GENOMIC DNA]</scope>
    <source>
        <strain evidence="1 2">LMG 22257</strain>
    </source>
</reference>
<dbReference type="PANTHER" id="PTHR31299:SF0">
    <property type="entry name" value="ESTERASE, PUTATIVE (AFU_ORTHOLOGUE AFUA_1G05850)-RELATED"/>
    <property type="match status" value="1"/>
</dbReference>
<dbReference type="InterPro" id="IPR014622">
    <property type="entry name" value="UCP036794_erythomycin"/>
</dbReference>
<dbReference type="GO" id="GO:0046677">
    <property type="term" value="P:response to antibiotic"/>
    <property type="evidence" value="ECO:0007669"/>
    <property type="project" value="InterPro"/>
</dbReference>
<dbReference type="PANTHER" id="PTHR31299">
    <property type="entry name" value="ESTERASE, PUTATIVE (AFU_ORTHOLOGUE AFUA_1G05850)-RELATED"/>
    <property type="match status" value="1"/>
</dbReference>
<dbReference type="EMBL" id="CP017560">
    <property type="protein sequence ID" value="AOV09120.1"/>
    <property type="molecule type" value="Genomic_DNA"/>
</dbReference>
<dbReference type="Proteomes" id="UP000185746">
    <property type="component" value="Chromosome"/>
</dbReference>
<dbReference type="InterPro" id="IPR007815">
    <property type="entry name" value="Emycin_Estase"/>
</dbReference>
<dbReference type="AlphaFoldDB" id="A0A1D8JKB4"/>
<evidence type="ECO:0000313" key="1">
    <source>
        <dbReference type="EMBL" id="AOV09120.1"/>
    </source>
</evidence>
<sequence>MIQQNAISFDQELPLQQIVDAIGDAQFVLLGESTHGTSEYYTARAQLSKKLIEEKGFTIIAVEGDWPATFEVNSHIKGYPSTEKSKRIVDVFNRWPTWMWANEEVSTFVDWLKVHNAQKEAIAQVGFYGFDLYSLPESIEELSQRLRDIIPNESDLIEAQQALSCFDPFEPLPDHYALSTYHFNQNCEAETESLQSIIQKYADFYPTEEEQRLNIKMNTLIIKNAEHYYRTSLQNDSQSWNIRDEHMAETVGELINYFGTDSKVIVWAHNTHIGDARATAMKNEGMLNIGQIFREKYGKENVYAVGFGTYEGTVIAGKAWGEPFQTMQVPPAKQHSWEHHLHSAGAYNQLLLFNKNNRQYFSEMIDHRAIGVVYQPEYEMYGNYVPSKISERYDGFIYYDKTTALHPIHV</sequence>
<proteinExistence type="predicted"/>
<keyword evidence="1" id="KW-0808">Transferase</keyword>
<dbReference type="CDD" id="cd14728">
    <property type="entry name" value="Ere-like"/>
    <property type="match status" value="1"/>
</dbReference>
<gene>
    <name evidence="1" type="ORF">BI350_06055</name>
</gene>
<dbReference type="GO" id="GO:0032259">
    <property type="term" value="P:methylation"/>
    <property type="evidence" value="ECO:0007669"/>
    <property type="project" value="UniProtKB-KW"/>
</dbReference>
<keyword evidence="2" id="KW-1185">Reference proteome</keyword>
<dbReference type="Pfam" id="PF05139">
    <property type="entry name" value="Erythro_esteras"/>
    <property type="match status" value="1"/>
</dbReference>
<dbReference type="Gene3D" id="3.40.1660.10">
    <property type="entry name" value="EreA-like (biosynthetic domain)"/>
    <property type="match status" value="1"/>
</dbReference>
<keyword evidence="1" id="KW-0489">Methyltransferase</keyword>
<dbReference type="GO" id="GO:0008168">
    <property type="term" value="F:methyltransferase activity"/>
    <property type="evidence" value="ECO:0007669"/>
    <property type="project" value="UniProtKB-KW"/>
</dbReference>
<dbReference type="InterPro" id="IPR052036">
    <property type="entry name" value="Hydrolase/PRTase-associated"/>
</dbReference>
<protein>
    <submittedName>
        <fullName evidence="1">Protein-L-isoaspartate O-methyltransferase</fullName>
    </submittedName>
</protein>
<name>A0A1D8JKB4_9BACL</name>
<dbReference type="PIRSF" id="PIRSF036794">
    <property type="entry name" value="UCP_erythr_ester"/>
    <property type="match status" value="1"/>
</dbReference>
<dbReference type="SUPFAM" id="SSF159501">
    <property type="entry name" value="EreA/ChaN-like"/>
    <property type="match status" value="1"/>
</dbReference>
<organism evidence="1 2">
    <name type="scientific">Sporosarcina ureilytica</name>
    <dbReference type="NCBI Taxonomy" id="298596"/>
    <lineage>
        <taxon>Bacteria</taxon>
        <taxon>Bacillati</taxon>
        <taxon>Bacillota</taxon>
        <taxon>Bacilli</taxon>
        <taxon>Bacillales</taxon>
        <taxon>Caryophanaceae</taxon>
        <taxon>Sporosarcina</taxon>
    </lineage>
</organism>
<dbReference type="KEGG" id="surl:BI350_06055"/>
<accession>A0A1D8JKB4</accession>